<dbReference type="PANTHER" id="PTHR33836">
    <property type="entry name" value="LOW-TEMPERATURE-INDUCED 65 KDA PROTEIN-RELATED"/>
    <property type="match status" value="1"/>
</dbReference>
<feature type="compositionally biased region" description="Basic and acidic residues" evidence="1">
    <location>
        <begin position="114"/>
        <end position="127"/>
    </location>
</feature>
<proteinExistence type="predicted"/>
<dbReference type="Proteomes" id="UP000825729">
    <property type="component" value="Unassembled WGS sequence"/>
</dbReference>
<dbReference type="EMBL" id="JAINDJ010000003">
    <property type="protein sequence ID" value="KAG9454609.1"/>
    <property type="molecule type" value="Genomic_DNA"/>
</dbReference>
<accession>A0AAV7F1L9</accession>
<feature type="region of interest" description="Disordered" evidence="1">
    <location>
        <begin position="107"/>
        <end position="127"/>
    </location>
</feature>
<dbReference type="Pfam" id="PF23399">
    <property type="entry name" value="LTI65_PGEED"/>
    <property type="match status" value="1"/>
</dbReference>
<sequence length="127" mass="13595">MVADATHLVASKIQGVVNAPPTAPATGDRPSGDQIWDKGISVKEYLMQKLEPGPEEKVLSQVISEAMSPRKDGEDGDQVGVVEKVKEAVTSLLAKEEEQEQVIITSDIPVSENPHAEGEEGHVLQSN</sequence>
<protein>
    <recommendedName>
        <fullName evidence="2">LTI65/LTI78 PGEED repeat domain-containing protein</fullName>
    </recommendedName>
</protein>
<dbReference type="PANTHER" id="PTHR33836:SF7">
    <property type="entry name" value="LOW-TEMPERATURE-INDUCED PROTEIN"/>
    <property type="match status" value="1"/>
</dbReference>
<evidence type="ECO:0000259" key="2">
    <source>
        <dbReference type="Pfam" id="PF23399"/>
    </source>
</evidence>
<comment type="caution">
    <text evidence="3">The sequence shown here is derived from an EMBL/GenBank/DDBJ whole genome shotgun (WGS) entry which is preliminary data.</text>
</comment>
<gene>
    <name evidence="3" type="ORF">H6P81_007513</name>
</gene>
<dbReference type="GO" id="GO:0009737">
    <property type="term" value="P:response to abscisic acid"/>
    <property type="evidence" value="ECO:0007669"/>
    <property type="project" value="InterPro"/>
</dbReference>
<name>A0AAV7F1L9_ARIFI</name>
<evidence type="ECO:0000313" key="3">
    <source>
        <dbReference type="EMBL" id="KAG9454609.1"/>
    </source>
</evidence>
<organism evidence="3 4">
    <name type="scientific">Aristolochia fimbriata</name>
    <name type="common">White veined hardy Dutchman's pipe vine</name>
    <dbReference type="NCBI Taxonomy" id="158543"/>
    <lineage>
        <taxon>Eukaryota</taxon>
        <taxon>Viridiplantae</taxon>
        <taxon>Streptophyta</taxon>
        <taxon>Embryophyta</taxon>
        <taxon>Tracheophyta</taxon>
        <taxon>Spermatophyta</taxon>
        <taxon>Magnoliopsida</taxon>
        <taxon>Magnoliidae</taxon>
        <taxon>Piperales</taxon>
        <taxon>Aristolochiaceae</taxon>
        <taxon>Aristolochia</taxon>
    </lineage>
</organism>
<reference evidence="3 4" key="1">
    <citation type="submission" date="2021-07" db="EMBL/GenBank/DDBJ databases">
        <title>The Aristolochia fimbriata genome: insights into angiosperm evolution, floral development and chemical biosynthesis.</title>
        <authorList>
            <person name="Jiao Y."/>
        </authorList>
    </citation>
    <scope>NUCLEOTIDE SEQUENCE [LARGE SCALE GENOMIC DNA]</scope>
    <source>
        <strain evidence="3">IBCAS-2021</strain>
        <tissue evidence="3">Leaf</tissue>
    </source>
</reference>
<dbReference type="InterPro" id="IPR037491">
    <property type="entry name" value="LTI78/LTI65"/>
</dbReference>
<evidence type="ECO:0000256" key="1">
    <source>
        <dbReference type="SAM" id="MobiDB-lite"/>
    </source>
</evidence>
<evidence type="ECO:0000313" key="4">
    <source>
        <dbReference type="Proteomes" id="UP000825729"/>
    </source>
</evidence>
<feature type="domain" description="LTI65/LTI78 PGEED repeat" evidence="2">
    <location>
        <begin position="37"/>
        <end position="67"/>
    </location>
</feature>
<dbReference type="InterPro" id="IPR057059">
    <property type="entry name" value="LTI65/LTI78_PGEED"/>
</dbReference>
<keyword evidence="4" id="KW-1185">Reference proteome</keyword>
<dbReference type="AlphaFoldDB" id="A0AAV7F1L9"/>